<dbReference type="Proteomes" id="UP000198802">
    <property type="component" value="Unassembled WGS sequence"/>
</dbReference>
<gene>
    <name evidence="6" type="ORF">Ga0074812_14137</name>
</gene>
<name>A0A0S4R0Y2_9ACTN</name>
<dbReference type="Pfam" id="PF00476">
    <property type="entry name" value="DNA_pol_A"/>
    <property type="match status" value="2"/>
</dbReference>
<feature type="region of interest" description="Disordered" evidence="4">
    <location>
        <begin position="100"/>
        <end position="125"/>
    </location>
</feature>
<evidence type="ECO:0000313" key="6">
    <source>
        <dbReference type="EMBL" id="CUU60518.1"/>
    </source>
</evidence>
<dbReference type="InterPro" id="IPR001098">
    <property type="entry name" value="DNA-dir_DNA_pol_A_palm_dom"/>
</dbReference>
<feature type="compositionally biased region" description="Basic and acidic residues" evidence="4">
    <location>
        <begin position="198"/>
        <end position="218"/>
    </location>
</feature>
<dbReference type="PRINTS" id="PR00868">
    <property type="entry name" value="DNAPOLI"/>
</dbReference>
<dbReference type="GO" id="GO:0006302">
    <property type="term" value="P:double-strand break repair"/>
    <property type="evidence" value="ECO:0007669"/>
    <property type="project" value="TreeGrafter"/>
</dbReference>
<organism evidence="6 7">
    <name type="scientific">Parafrankia irregularis</name>
    <dbReference type="NCBI Taxonomy" id="795642"/>
    <lineage>
        <taxon>Bacteria</taxon>
        <taxon>Bacillati</taxon>
        <taxon>Actinomycetota</taxon>
        <taxon>Actinomycetes</taxon>
        <taxon>Frankiales</taxon>
        <taxon>Frankiaceae</taxon>
        <taxon>Parafrankia</taxon>
    </lineage>
</organism>
<feature type="region of interest" description="Disordered" evidence="4">
    <location>
        <begin position="181"/>
        <end position="235"/>
    </location>
</feature>
<evidence type="ECO:0000259" key="5">
    <source>
        <dbReference type="SMART" id="SM00482"/>
    </source>
</evidence>
<dbReference type="AlphaFoldDB" id="A0A0S4R0Y2"/>
<dbReference type="SMART" id="SM00482">
    <property type="entry name" value="POLAc"/>
    <property type="match status" value="1"/>
</dbReference>
<dbReference type="GO" id="GO:0003677">
    <property type="term" value="F:DNA binding"/>
    <property type="evidence" value="ECO:0007669"/>
    <property type="project" value="InterPro"/>
</dbReference>
<reference evidence="7" key="1">
    <citation type="submission" date="2015-11" db="EMBL/GenBank/DDBJ databases">
        <authorList>
            <person name="Varghese N."/>
        </authorList>
    </citation>
    <scope>NUCLEOTIDE SEQUENCE [LARGE SCALE GENOMIC DNA]</scope>
    <source>
        <strain evidence="7">DSM 45899</strain>
    </source>
</reference>
<dbReference type="GO" id="GO:0003887">
    <property type="term" value="F:DNA-directed DNA polymerase activity"/>
    <property type="evidence" value="ECO:0007669"/>
    <property type="project" value="UniProtKB-EC"/>
</dbReference>
<accession>A0A0S4R0Y2</accession>
<evidence type="ECO:0000256" key="1">
    <source>
        <dbReference type="ARBA" id="ARBA00012417"/>
    </source>
</evidence>
<evidence type="ECO:0000313" key="7">
    <source>
        <dbReference type="Proteomes" id="UP000198802"/>
    </source>
</evidence>
<dbReference type="PANTHER" id="PTHR10133">
    <property type="entry name" value="DNA POLYMERASE I"/>
    <property type="match status" value="1"/>
</dbReference>
<keyword evidence="7" id="KW-1185">Reference proteome</keyword>
<keyword evidence="2" id="KW-0235">DNA replication</keyword>
<dbReference type="InterPro" id="IPR043502">
    <property type="entry name" value="DNA/RNA_pol_sf"/>
</dbReference>
<feature type="domain" description="DNA-directed DNA polymerase family A palm" evidence="5">
    <location>
        <begin position="454"/>
        <end position="680"/>
    </location>
</feature>
<protein>
    <recommendedName>
        <fullName evidence="1">DNA-directed DNA polymerase</fullName>
        <ecNumber evidence="1">2.7.7.7</ecNumber>
    </recommendedName>
</protein>
<sequence length="722" mass="74096">MVDPMPRPGAVEVLRAAGVGRGTPVAVVAVPGVGVALAHADTGWAWPAQAAAVLAEVESALAPRWVWWSAHGGGTPLTGPPDAPGRATVTAATAATGVSGLPGGAGTAGGSGGASGWRGSGATGRRRAPAQCWDLAAVHRLLHGGGRDDPGVVWAAARGLAAPPPPPRVRRDGQLDLLAALEDDPRERPGSQGPRAPDAPRDAPAGDRRDAPAGDPREAWPAGGRPEDPVGPDGQLRPVWVQETLLGLAPGGLATRLERAARFARLALTVRAAQERALRALADPRARPSGLPLAVLTARAESGAELLAHELWRYGLPVDRPTAEATIAGLVGPRPRDEAGQLAARRARDAPVLRHLGGSVDLRNPASVRAGLAAVGIDVPDTRSWRLTALRAAHPAVDALLVWRRAERVATTYGFRWLDEHVGADGRLRGEWRGSDGAAGRMTAAAGLHNLPADLRVVVVAEPGHQFVRADLGQIEPRVLAVVSGDRELAAATGQDDLYAPVAARLGVDRPTAKVAVLAAMYGQTSGTAGQALRQMRRSYPVALAYLDAAESAGRAAARGGSDGPPLRTFGGRRLPLRTGAAGTGGGTRSGTAAVAGVDAGAGAWAADDRGPDPGAVGGADPDRAAAAWGRFARNAVIQGSAAELFKAWAVTVRQLLVPLGGEIVLCLHDELLLHVPTARAVEAVAATRGALESTAAYWAAGSDVRFVADITVVGRWSDAKS</sequence>
<dbReference type="Gene3D" id="3.30.70.370">
    <property type="match status" value="1"/>
</dbReference>
<dbReference type="SUPFAM" id="SSF56672">
    <property type="entry name" value="DNA/RNA polymerases"/>
    <property type="match status" value="1"/>
</dbReference>
<dbReference type="EMBL" id="FAOZ01000041">
    <property type="protein sequence ID" value="CUU60518.1"/>
    <property type="molecule type" value="Genomic_DNA"/>
</dbReference>
<dbReference type="PANTHER" id="PTHR10133:SF27">
    <property type="entry name" value="DNA POLYMERASE NU"/>
    <property type="match status" value="1"/>
</dbReference>
<evidence type="ECO:0000256" key="2">
    <source>
        <dbReference type="ARBA" id="ARBA00022705"/>
    </source>
</evidence>
<dbReference type="InterPro" id="IPR002298">
    <property type="entry name" value="DNA_polymerase_A"/>
</dbReference>
<evidence type="ECO:0000256" key="3">
    <source>
        <dbReference type="ARBA" id="ARBA00049244"/>
    </source>
</evidence>
<comment type="catalytic activity">
    <reaction evidence="3">
        <text>DNA(n) + a 2'-deoxyribonucleoside 5'-triphosphate = DNA(n+1) + diphosphate</text>
        <dbReference type="Rhea" id="RHEA:22508"/>
        <dbReference type="Rhea" id="RHEA-COMP:17339"/>
        <dbReference type="Rhea" id="RHEA-COMP:17340"/>
        <dbReference type="ChEBI" id="CHEBI:33019"/>
        <dbReference type="ChEBI" id="CHEBI:61560"/>
        <dbReference type="ChEBI" id="CHEBI:173112"/>
        <dbReference type="EC" id="2.7.7.7"/>
    </reaction>
</comment>
<proteinExistence type="predicted"/>
<dbReference type="GO" id="GO:0006261">
    <property type="term" value="P:DNA-templated DNA replication"/>
    <property type="evidence" value="ECO:0007669"/>
    <property type="project" value="InterPro"/>
</dbReference>
<evidence type="ECO:0000256" key="4">
    <source>
        <dbReference type="SAM" id="MobiDB-lite"/>
    </source>
</evidence>
<dbReference type="EC" id="2.7.7.7" evidence="1"/>
<feature type="compositionally biased region" description="Gly residues" evidence="4">
    <location>
        <begin position="100"/>
        <end position="122"/>
    </location>
</feature>